<dbReference type="Gene3D" id="3.30.479.30">
    <property type="entry name" value="Band 7 domain"/>
    <property type="match status" value="1"/>
</dbReference>
<dbReference type="EMBL" id="BONY01000008">
    <property type="protein sequence ID" value="GIH03651.1"/>
    <property type="molecule type" value="Genomic_DNA"/>
</dbReference>
<protein>
    <recommendedName>
        <fullName evidence="1">Band 7 domain-containing protein</fullName>
    </recommendedName>
</protein>
<gene>
    <name evidence="2" type="ORF">Rhe02_17180</name>
</gene>
<keyword evidence="3" id="KW-1185">Reference proteome</keyword>
<proteinExistence type="predicted"/>
<comment type="caution">
    <text evidence="2">The sequence shown here is derived from an EMBL/GenBank/DDBJ whole genome shotgun (WGS) entry which is preliminary data.</text>
</comment>
<accession>A0A8J3Q5D5</accession>
<evidence type="ECO:0000259" key="1">
    <source>
        <dbReference type="Pfam" id="PF01145"/>
    </source>
</evidence>
<feature type="domain" description="Band 7" evidence="1">
    <location>
        <begin position="287"/>
        <end position="503"/>
    </location>
</feature>
<organism evidence="2 3">
    <name type="scientific">Rhizocola hellebori</name>
    <dbReference type="NCBI Taxonomy" id="1392758"/>
    <lineage>
        <taxon>Bacteria</taxon>
        <taxon>Bacillati</taxon>
        <taxon>Actinomycetota</taxon>
        <taxon>Actinomycetes</taxon>
        <taxon>Micromonosporales</taxon>
        <taxon>Micromonosporaceae</taxon>
        <taxon>Rhizocola</taxon>
    </lineage>
</organism>
<dbReference type="InterPro" id="IPR001107">
    <property type="entry name" value="Band_7"/>
</dbReference>
<dbReference type="Proteomes" id="UP000612899">
    <property type="component" value="Unassembled WGS sequence"/>
</dbReference>
<dbReference type="InterPro" id="IPR036013">
    <property type="entry name" value="Band_7/SPFH_dom_sf"/>
</dbReference>
<dbReference type="AlphaFoldDB" id="A0A8J3Q5D5"/>
<reference evidence="2" key="1">
    <citation type="submission" date="2021-01" db="EMBL/GenBank/DDBJ databases">
        <title>Whole genome shotgun sequence of Rhizocola hellebori NBRC 109834.</title>
        <authorList>
            <person name="Komaki H."/>
            <person name="Tamura T."/>
        </authorList>
    </citation>
    <scope>NUCLEOTIDE SEQUENCE</scope>
    <source>
        <strain evidence="2">NBRC 109834</strain>
    </source>
</reference>
<dbReference type="Pfam" id="PF01145">
    <property type="entry name" value="Band_7"/>
    <property type="match status" value="1"/>
</dbReference>
<name>A0A8J3Q5D5_9ACTN</name>
<evidence type="ECO:0000313" key="3">
    <source>
        <dbReference type="Proteomes" id="UP000612899"/>
    </source>
</evidence>
<sequence length="640" mass="68814">MLLVFFLMVAKSVHRIGPTEVGLVTKRFGRKLPDDNPIAFNREAGHQADLLMPGMRMKWWPIFTVTKFPWVQIQAGEIGVVISQVGRSLPIGAKSARYRTEFGTFTDLRGFISGGGEKGVQRPVLPPGSLVPIHPVGFLVITARHVHGLPVAPEFAALARGGKLVAQSFKLDPKQLEVAVIAPHGTTDVIGLVTTLEGEPLPSGDLASRIGAFDDIVALETDRAVTDAQVIDILMGTKNGLHNNYQDFQAFLDAGGRIGLQHDPLLYGAYLLNPFLVRVELVPMLVVNQGQVAVIKSFVGLPTLDTSGEEFKFGSIVAPGHRGIWQEPLRTGKYAINPRIYAAELVPTFILTLNWANAASQAHDLDARLEPIVGKSREGFIFTIDLQVQIHVPDARAPKVISMVGTMKNLVNEVLQSAVGNHFRNTLQALEAVKFIETREQVQQSAHTAVTRYLAGYEIETKGVYIQDVVFPDELVAVLTRREIANQERATYKEQQAAQTARIEMEKARGTADMQAELAAAQVSVDINGNRAQAREAQAGGDAAYTRITGQAEADRVQAIGLAEAKATEALGVARAAGFAAQREAIGEMPTALVAVAGAVAEGKINVVPDILVTGNGSSLDGLAATLMRKLSPAQDGQPG</sequence>
<evidence type="ECO:0000313" key="2">
    <source>
        <dbReference type="EMBL" id="GIH03651.1"/>
    </source>
</evidence>
<dbReference type="SUPFAM" id="SSF117892">
    <property type="entry name" value="Band 7/SPFH domain"/>
    <property type="match status" value="1"/>
</dbReference>